<dbReference type="InterPro" id="IPR051481">
    <property type="entry name" value="BTB-POZ/Galectin-3-binding"/>
</dbReference>
<dbReference type="Pfam" id="PF00651">
    <property type="entry name" value="BTB"/>
    <property type="match status" value="1"/>
</dbReference>
<dbReference type="InterPro" id="IPR000210">
    <property type="entry name" value="BTB/POZ_dom"/>
</dbReference>
<accession>A0A8H3XMU9</accession>
<protein>
    <submittedName>
        <fullName evidence="2">Serine-enriched protein</fullName>
    </submittedName>
</protein>
<dbReference type="PANTHER" id="PTHR24410">
    <property type="entry name" value="HL07962P-RELATED"/>
    <property type="match status" value="1"/>
</dbReference>
<sequence>MAITHFRDDLCQDISQLFENADDYNAIIQIGIEPDFEEFKAHSVILRARCPYFKIALSDKWVKKIENTYYLPKPNISPAIFILILRYIYTGTLDLTDQPGFNILALLVAVDELLLDQLINHIQEHFIDKEYNWLKENFVMALPTISKLQSCKRIQDYIMKTIEPPINSESDIHDILAIANELALIQLIDRIQDLLIKNEPSWFKKDLIGFLCNIFNDKRYKKIQDYIMDTICIDPEPLLFELEGFPTLERDIILEFIKRDDLAIEEIDVWKYLVKWTKAQYSPLSEEKFVNVDINTWGDNELTSFKKYLEPFISYIRFCEMARDEFYYHITPYEKVLPENLYKSLIAYFLANLKPKNVILQPRNGLINIDSTIIKKKNARIIVGWIEGITAFTKKLFCEFSCIYRATYYGFDSEKFIKELSDSDYFLSKTSSKVLLIKIKDLDLTIGGHISSLSRWSSSKNNFIFCLGSETSSNFHIPCSDIQYLDKSWVDFHFGNDYLKLFGRNGTCSILNDRNFIAEEIEIFRIDIPKF</sequence>
<keyword evidence="3" id="KW-1185">Reference proteome</keyword>
<organism evidence="2 3">
    <name type="scientific">Gigaspora margarita</name>
    <dbReference type="NCBI Taxonomy" id="4874"/>
    <lineage>
        <taxon>Eukaryota</taxon>
        <taxon>Fungi</taxon>
        <taxon>Fungi incertae sedis</taxon>
        <taxon>Mucoromycota</taxon>
        <taxon>Glomeromycotina</taxon>
        <taxon>Glomeromycetes</taxon>
        <taxon>Diversisporales</taxon>
        <taxon>Gigasporaceae</taxon>
        <taxon>Gigaspora</taxon>
    </lineage>
</organism>
<dbReference type="SMART" id="SM00225">
    <property type="entry name" value="BTB"/>
    <property type="match status" value="1"/>
</dbReference>
<evidence type="ECO:0000259" key="1">
    <source>
        <dbReference type="PROSITE" id="PS50097"/>
    </source>
</evidence>
<dbReference type="EMBL" id="WTPW01000861">
    <property type="protein sequence ID" value="KAF0473772.1"/>
    <property type="molecule type" value="Genomic_DNA"/>
</dbReference>
<dbReference type="InterPro" id="IPR011333">
    <property type="entry name" value="SKP1/BTB/POZ_sf"/>
</dbReference>
<dbReference type="CDD" id="cd18186">
    <property type="entry name" value="BTB_POZ_ZBTB_KLHL-like"/>
    <property type="match status" value="1"/>
</dbReference>
<dbReference type="Gene3D" id="1.25.40.420">
    <property type="match status" value="1"/>
</dbReference>
<evidence type="ECO:0000313" key="3">
    <source>
        <dbReference type="Proteomes" id="UP000439903"/>
    </source>
</evidence>
<dbReference type="Proteomes" id="UP000439903">
    <property type="component" value="Unassembled WGS sequence"/>
</dbReference>
<dbReference type="OrthoDB" id="2376750at2759"/>
<dbReference type="PROSITE" id="PS50097">
    <property type="entry name" value="BTB"/>
    <property type="match status" value="1"/>
</dbReference>
<feature type="domain" description="BTB" evidence="1">
    <location>
        <begin position="24"/>
        <end position="97"/>
    </location>
</feature>
<reference evidence="2 3" key="1">
    <citation type="journal article" date="2019" name="Environ. Microbiol.">
        <title>At the nexus of three kingdoms: the genome of the mycorrhizal fungus Gigaspora margarita provides insights into plant, endobacterial and fungal interactions.</title>
        <authorList>
            <person name="Venice F."/>
            <person name="Ghignone S."/>
            <person name="Salvioli di Fossalunga A."/>
            <person name="Amselem J."/>
            <person name="Novero M."/>
            <person name="Xianan X."/>
            <person name="Sedzielewska Toro K."/>
            <person name="Morin E."/>
            <person name="Lipzen A."/>
            <person name="Grigoriev I.V."/>
            <person name="Henrissat B."/>
            <person name="Martin F.M."/>
            <person name="Bonfante P."/>
        </authorList>
    </citation>
    <scope>NUCLEOTIDE SEQUENCE [LARGE SCALE GENOMIC DNA]</scope>
    <source>
        <strain evidence="2 3">BEG34</strain>
    </source>
</reference>
<dbReference type="Gene3D" id="3.30.710.10">
    <property type="entry name" value="Potassium Channel Kv1.1, Chain A"/>
    <property type="match status" value="1"/>
</dbReference>
<gene>
    <name evidence="2" type="ORF">F8M41_024821</name>
</gene>
<dbReference type="SUPFAM" id="SSF54695">
    <property type="entry name" value="POZ domain"/>
    <property type="match status" value="1"/>
</dbReference>
<dbReference type="PANTHER" id="PTHR24410:SF23">
    <property type="entry name" value="BTB DOMAIN-CONTAINING PROTEIN-RELATED"/>
    <property type="match status" value="1"/>
</dbReference>
<evidence type="ECO:0000313" key="2">
    <source>
        <dbReference type="EMBL" id="KAF0473772.1"/>
    </source>
</evidence>
<dbReference type="AlphaFoldDB" id="A0A8H3XMU9"/>
<comment type="caution">
    <text evidence="2">The sequence shown here is derived from an EMBL/GenBank/DDBJ whole genome shotgun (WGS) entry which is preliminary data.</text>
</comment>
<name>A0A8H3XMU9_GIGMA</name>
<proteinExistence type="predicted"/>